<proteinExistence type="predicted"/>
<dbReference type="AlphaFoldDB" id="A0A6I3S344"/>
<evidence type="ECO:0000313" key="2">
    <source>
        <dbReference type="EMBL" id="MTU44090.1"/>
    </source>
</evidence>
<organism evidence="2 3">
    <name type="scientific">Parasutterella excrementihominis</name>
    <dbReference type="NCBI Taxonomy" id="487175"/>
    <lineage>
        <taxon>Bacteria</taxon>
        <taxon>Pseudomonadati</taxon>
        <taxon>Pseudomonadota</taxon>
        <taxon>Betaproteobacteria</taxon>
        <taxon>Burkholderiales</taxon>
        <taxon>Sutterellaceae</taxon>
        <taxon>Parasutterella</taxon>
    </lineage>
</organism>
<dbReference type="EMBL" id="WNCL01000045">
    <property type="protein sequence ID" value="MTU44090.1"/>
    <property type="molecule type" value="Genomic_DNA"/>
</dbReference>
<feature type="domain" description="Peptidase M20 dimerisation" evidence="1">
    <location>
        <begin position="48"/>
        <end position="130"/>
    </location>
</feature>
<dbReference type="SUPFAM" id="SSF55031">
    <property type="entry name" value="Bacterial exopeptidase dimerisation domain"/>
    <property type="match status" value="1"/>
</dbReference>
<reference evidence="2 3" key="1">
    <citation type="journal article" date="2019" name="Nat. Med.">
        <title>A library of human gut bacterial isolates paired with longitudinal multiomics data enables mechanistic microbiome research.</title>
        <authorList>
            <person name="Poyet M."/>
            <person name="Groussin M."/>
            <person name="Gibbons S.M."/>
            <person name="Avila-Pacheco J."/>
            <person name="Jiang X."/>
            <person name="Kearney S.M."/>
            <person name="Perrotta A.R."/>
            <person name="Berdy B."/>
            <person name="Zhao S."/>
            <person name="Lieberman T.D."/>
            <person name="Swanson P.K."/>
            <person name="Smith M."/>
            <person name="Roesemann S."/>
            <person name="Alexander J.E."/>
            <person name="Rich S.A."/>
            <person name="Livny J."/>
            <person name="Vlamakis H."/>
            <person name="Clish C."/>
            <person name="Bullock K."/>
            <person name="Deik A."/>
            <person name="Scott J."/>
            <person name="Pierce K.A."/>
            <person name="Xavier R.J."/>
            <person name="Alm E.J."/>
        </authorList>
    </citation>
    <scope>NUCLEOTIDE SEQUENCE [LARGE SCALE GENOMIC DNA]</scope>
    <source>
        <strain evidence="2 3">BIOML-A2</strain>
    </source>
</reference>
<protein>
    <submittedName>
        <fullName evidence="2">Peptidase dimerization domain-containing protein</fullName>
    </submittedName>
</protein>
<dbReference type="GO" id="GO:0016787">
    <property type="term" value="F:hydrolase activity"/>
    <property type="evidence" value="ECO:0007669"/>
    <property type="project" value="UniProtKB-KW"/>
</dbReference>
<dbReference type="InterPro" id="IPR011650">
    <property type="entry name" value="Peptidase_M20_dimer"/>
</dbReference>
<gene>
    <name evidence="2" type="ORF">GMD42_10855</name>
</gene>
<dbReference type="Pfam" id="PF07687">
    <property type="entry name" value="M20_dimer"/>
    <property type="match status" value="1"/>
</dbReference>
<evidence type="ECO:0000259" key="1">
    <source>
        <dbReference type="Pfam" id="PF07687"/>
    </source>
</evidence>
<dbReference type="InterPro" id="IPR036264">
    <property type="entry name" value="Bact_exopeptidase_dim_dom"/>
</dbReference>
<dbReference type="Gene3D" id="3.30.70.360">
    <property type="match status" value="1"/>
</dbReference>
<dbReference type="Proteomes" id="UP000462362">
    <property type="component" value="Unassembled WGS sequence"/>
</dbReference>
<evidence type="ECO:0000313" key="3">
    <source>
        <dbReference type="Proteomes" id="UP000462362"/>
    </source>
</evidence>
<comment type="caution">
    <text evidence="2">The sequence shown here is derived from an EMBL/GenBank/DDBJ whole genome shotgun (WGS) entry which is preliminary data.</text>
</comment>
<accession>A0A6I3S344</accession>
<name>A0A6I3S344_9BURK</name>
<sequence>MLPTERLFRRWFLPKAIARLKSCTNKGADMNKLLAALVCAFAASAVSAATYEVFITGPGGHSNGSYGNTNAVHAGSRAVLELEKALPCAVITDFKGGATVNAIAGDAAFKVNTAMCKTPEVDNKALIEKAIKAGVDKENAFRGVKAGDLVKGFPAEIQFKIK</sequence>